<comment type="caution">
    <text evidence="3">The sequence shown here is derived from an EMBL/GenBank/DDBJ whole genome shotgun (WGS) entry which is preliminary data.</text>
</comment>
<evidence type="ECO:0000256" key="1">
    <source>
        <dbReference type="SAM" id="MobiDB-lite"/>
    </source>
</evidence>
<feature type="compositionally biased region" description="Basic and acidic residues" evidence="1">
    <location>
        <begin position="271"/>
        <end position="302"/>
    </location>
</feature>
<proteinExistence type="predicted"/>
<feature type="region of interest" description="Disordered" evidence="1">
    <location>
        <begin position="263"/>
        <end position="302"/>
    </location>
</feature>
<evidence type="ECO:0000313" key="4">
    <source>
        <dbReference type="Proteomes" id="UP000193719"/>
    </source>
</evidence>
<name>A0A1Y1V2M4_9FUNG</name>
<sequence length="302" mass="34710">MKIYNFLLVLITLCFALTLSEKVKEAENTTEVVEQIETTEGAEDATEAVEEDTKITKKERQFPEKAFLEQVHYGVKCPEADPEHPYEIDEKFTRIDFHTNSAVLQLDPTVETHNYTIYHTCSPYFYVRYTKGYRFAITSYQFRGTYHIDEGIRAVIKSENTDAVTHVLEGPAMGTFDFTDELDWAAGWRKPPHGRLQDGKLWFGCGTDMIRISVGVQALLNNRLNEEGSGTLVLKDFSANIIWDKCPKEKKKYIPTDEELIRAVVPQPPKKTQEEIKKEKETKATKKLPENKTEESDDDKKN</sequence>
<evidence type="ECO:0000313" key="3">
    <source>
        <dbReference type="EMBL" id="ORX45206.1"/>
    </source>
</evidence>
<dbReference type="Proteomes" id="UP000193719">
    <property type="component" value="Unassembled WGS sequence"/>
</dbReference>
<feature type="chain" id="PRO_5013028073" evidence="2">
    <location>
        <begin position="21"/>
        <end position="302"/>
    </location>
</feature>
<organism evidence="3 4">
    <name type="scientific">Piromyces finnis</name>
    <dbReference type="NCBI Taxonomy" id="1754191"/>
    <lineage>
        <taxon>Eukaryota</taxon>
        <taxon>Fungi</taxon>
        <taxon>Fungi incertae sedis</taxon>
        <taxon>Chytridiomycota</taxon>
        <taxon>Chytridiomycota incertae sedis</taxon>
        <taxon>Neocallimastigomycetes</taxon>
        <taxon>Neocallimastigales</taxon>
        <taxon>Neocallimastigaceae</taxon>
        <taxon>Piromyces</taxon>
    </lineage>
</organism>
<dbReference type="AlphaFoldDB" id="A0A1Y1V2M4"/>
<gene>
    <name evidence="3" type="ORF">BCR36DRAFT_358664</name>
</gene>
<keyword evidence="4" id="KW-1185">Reference proteome</keyword>
<dbReference type="Pfam" id="PF14273">
    <property type="entry name" value="DUF4360"/>
    <property type="match status" value="1"/>
</dbReference>
<evidence type="ECO:0000256" key="2">
    <source>
        <dbReference type="SAM" id="SignalP"/>
    </source>
</evidence>
<protein>
    <submittedName>
        <fullName evidence="3">Uncharacterized protein</fullName>
    </submittedName>
</protein>
<dbReference type="InterPro" id="IPR025649">
    <property type="entry name" value="DUF4360"/>
</dbReference>
<accession>A0A1Y1V2M4</accession>
<dbReference type="EMBL" id="MCFH01000041">
    <property type="protein sequence ID" value="ORX45206.1"/>
    <property type="molecule type" value="Genomic_DNA"/>
</dbReference>
<keyword evidence="2" id="KW-0732">Signal</keyword>
<feature type="signal peptide" evidence="2">
    <location>
        <begin position="1"/>
        <end position="20"/>
    </location>
</feature>
<reference evidence="3 4" key="2">
    <citation type="submission" date="2016-08" db="EMBL/GenBank/DDBJ databases">
        <title>Pervasive Adenine N6-methylation of Active Genes in Fungi.</title>
        <authorList>
            <consortium name="DOE Joint Genome Institute"/>
            <person name="Mondo S.J."/>
            <person name="Dannebaum R.O."/>
            <person name="Kuo R.C."/>
            <person name="Labutti K."/>
            <person name="Haridas S."/>
            <person name="Kuo A."/>
            <person name="Salamov A."/>
            <person name="Ahrendt S.R."/>
            <person name="Lipzen A."/>
            <person name="Sullivan W."/>
            <person name="Andreopoulos W.B."/>
            <person name="Clum A."/>
            <person name="Lindquist E."/>
            <person name="Daum C."/>
            <person name="Ramamoorthy G.K."/>
            <person name="Gryganskyi A."/>
            <person name="Culley D."/>
            <person name="Magnuson J.K."/>
            <person name="James T.Y."/>
            <person name="O'Malley M.A."/>
            <person name="Stajich J.E."/>
            <person name="Spatafora J.W."/>
            <person name="Visel A."/>
            <person name="Grigoriev I.V."/>
        </authorList>
    </citation>
    <scope>NUCLEOTIDE SEQUENCE [LARGE SCALE GENOMIC DNA]</scope>
    <source>
        <strain evidence="4">finn</strain>
    </source>
</reference>
<reference evidence="3 4" key="1">
    <citation type="submission" date="2016-08" db="EMBL/GenBank/DDBJ databases">
        <title>Genomes of anaerobic fungi encode conserved fungal cellulosomes for biomass hydrolysis.</title>
        <authorList>
            <consortium name="DOE Joint Genome Institute"/>
            <person name="Haitjema C.H."/>
            <person name="Gilmore S.P."/>
            <person name="Henske J.K."/>
            <person name="Solomon K.V."/>
            <person name="De Groot R."/>
            <person name="Kuo A."/>
            <person name="Mondo S.J."/>
            <person name="Salamov A.A."/>
            <person name="Labutti K."/>
            <person name="Zhao Z."/>
            <person name="Chiniquy J."/>
            <person name="Barry K."/>
            <person name="Brewer H.M."/>
            <person name="Purvine S.O."/>
            <person name="Wright A.T."/>
            <person name="Boxma B."/>
            <person name="Van Alen T."/>
            <person name="Hackstein J.H."/>
            <person name="Baker S.E."/>
            <person name="Grigoriev I.V."/>
            <person name="O'Malley M.A."/>
        </authorList>
    </citation>
    <scope>NUCLEOTIDE SEQUENCE [LARGE SCALE GENOMIC DNA]</scope>
    <source>
        <strain evidence="4">finn</strain>
    </source>
</reference>
<dbReference type="OrthoDB" id="10364100at2759"/>